<keyword evidence="4" id="KW-0460">Magnesium</keyword>
<dbReference type="GO" id="GO:0046872">
    <property type="term" value="F:metal ion binding"/>
    <property type="evidence" value="ECO:0007669"/>
    <property type="project" value="UniProtKB-KW"/>
</dbReference>
<evidence type="ECO:0000313" key="6">
    <source>
        <dbReference type="EMBL" id="AEH11430.1"/>
    </source>
</evidence>
<dbReference type="AlphaFoldDB" id="F8AWY6"/>
<evidence type="ECO:0000259" key="5">
    <source>
        <dbReference type="Pfam" id="PF01850"/>
    </source>
</evidence>
<dbReference type="CDD" id="cd09874">
    <property type="entry name" value="PIN_MT3492-like"/>
    <property type="match status" value="1"/>
</dbReference>
<evidence type="ECO:0000256" key="1">
    <source>
        <dbReference type="ARBA" id="ARBA00022722"/>
    </source>
</evidence>
<dbReference type="KEGG" id="fsy:FsymDg_4161"/>
<dbReference type="RefSeq" id="WP_013875298.1">
    <property type="nucleotide sequence ID" value="NC_015656.1"/>
</dbReference>
<dbReference type="GO" id="GO:0016787">
    <property type="term" value="F:hydrolase activity"/>
    <property type="evidence" value="ECO:0007669"/>
    <property type="project" value="UniProtKB-KW"/>
</dbReference>
<evidence type="ECO:0000313" key="7">
    <source>
        <dbReference type="Proteomes" id="UP000001549"/>
    </source>
</evidence>
<proteinExistence type="predicted"/>
<accession>F8AWY6</accession>
<keyword evidence="3" id="KW-0378">Hydrolase</keyword>
<name>F8AWY6_9ACTN</name>
<evidence type="ECO:0000256" key="2">
    <source>
        <dbReference type="ARBA" id="ARBA00022723"/>
    </source>
</evidence>
<dbReference type="eggNOG" id="COG1848">
    <property type="taxonomic scope" value="Bacteria"/>
</dbReference>
<evidence type="ECO:0000256" key="3">
    <source>
        <dbReference type="ARBA" id="ARBA00022801"/>
    </source>
</evidence>
<organism evidence="6 7">
    <name type="scientific">Candidatus Protofrankia datiscae</name>
    <dbReference type="NCBI Taxonomy" id="2716812"/>
    <lineage>
        <taxon>Bacteria</taxon>
        <taxon>Bacillati</taxon>
        <taxon>Actinomycetota</taxon>
        <taxon>Actinomycetes</taxon>
        <taxon>Frankiales</taxon>
        <taxon>Frankiaceae</taxon>
        <taxon>Protofrankia</taxon>
    </lineage>
</organism>
<dbReference type="Proteomes" id="UP000001549">
    <property type="component" value="Chromosome"/>
</dbReference>
<dbReference type="STRING" id="656024.FsymDg_4161"/>
<dbReference type="EMBL" id="CP002801">
    <property type="protein sequence ID" value="AEH11430.1"/>
    <property type="molecule type" value="Genomic_DNA"/>
</dbReference>
<gene>
    <name evidence="6" type="ordered locus">FsymDg_4161</name>
</gene>
<dbReference type="Gene3D" id="3.40.50.1010">
    <property type="entry name" value="5'-nuclease"/>
    <property type="match status" value="1"/>
</dbReference>
<dbReference type="SUPFAM" id="SSF88723">
    <property type="entry name" value="PIN domain-like"/>
    <property type="match status" value="1"/>
</dbReference>
<dbReference type="Pfam" id="PF01850">
    <property type="entry name" value="PIN"/>
    <property type="match status" value="1"/>
</dbReference>
<reference evidence="6 7" key="1">
    <citation type="submission" date="2011-05" db="EMBL/GenBank/DDBJ databases">
        <title>Complete sequence of chromosome of Frankia symbiont of Datisca glomerata.</title>
        <authorList>
            <consortium name="US DOE Joint Genome Institute"/>
            <person name="Lucas S."/>
            <person name="Han J."/>
            <person name="Lapidus A."/>
            <person name="Cheng J.-F."/>
            <person name="Goodwin L."/>
            <person name="Pitluck S."/>
            <person name="Peters L."/>
            <person name="Mikhailova N."/>
            <person name="Chertkov O."/>
            <person name="Teshima H."/>
            <person name="Han C."/>
            <person name="Tapia R."/>
            <person name="Land M."/>
            <person name="Hauser L."/>
            <person name="Kyrpides N."/>
            <person name="Ivanova N."/>
            <person name="Pagani I."/>
            <person name="Berry A."/>
            <person name="Pawlowski K."/>
            <person name="Persson T."/>
            <person name="Vanden Heuvel B."/>
            <person name="Benson D."/>
            <person name="Woyke T."/>
        </authorList>
    </citation>
    <scope>NUCLEOTIDE SEQUENCE [LARGE SCALE GENOMIC DNA]</scope>
    <source>
        <strain evidence="7">4085684</strain>
    </source>
</reference>
<feature type="domain" description="PIN" evidence="5">
    <location>
        <begin position="5"/>
        <end position="118"/>
    </location>
</feature>
<dbReference type="InterPro" id="IPR002716">
    <property type="entry name" value="PIN_dom"/>
</dbReference>
<protein>
    <submittedName>
        <fullName evidence="6">PilT protein domain protein</fullName>
    </submittedName>
</protein>
<sequence>MPTRVYLDTSALAKLFIAEKETPDLRQWFADQVEPLRLVSSTLLAVELTRLLNLVNPTMLGPAESFLSADVDLVEITPPLLGDAARVPPPRLRTLDAIHLATALDLRDSLDVVLSYDKLLVEAVHASGLPAASPGAGR</sequence>
<evidence type="ECO:0000256" key="4">
    <source>
        <dbReference type="ARBA" id="ARBA00022842"/>
    </source>
</evidence>
<dbReference type="HOGENOM" id="CLU_119496_0_1_11"/>
<dbReference type="GO" id="GO:0004518">
    <property type="term" value="F:nuclease activity"/>
    <property type="evidence" value="ECO:0007669"/>
    <property type="project" value="UniProtKB-KW"/>
</dbReference>
<keyword evidence="7" id="KW-1185">Reference proteome</keyword>
<dbReference type="InterPro" id="IPR029060">
    <property type="entry name" value="PIN-like_dom_sf"/>
</dbReference>
<keyword evidence="2" id="KW-0479">Metal-binding</keyword>
<keyword evidence="1" id="KW-0540">Nuclease</keyword>